<proteinExistence type="predicted"/>
<evidence type="ECO:0000313" key="2">
    <source>
        <dbReference type="Proteomes" id="UP001165960"/>
    </source>
</evidence>
<sequence>MNALVSILDNNLSAFKEAEITAPLVASETPKENGQSIINNIDLNRFVTKISDVGYNFELEDSQYLVLGFLLSVPSVVPVKVSSFLSSCCGDEFSPGLSGKDV</sequence>
<organism evidence="1 2">
    <name type="scientific">Entomophthora muscae</name>
    <dbReference type="NCBI Taxonomy" id="34485"/>
    <lineage>
        <taxon>Eukaryota</taxon>
        <taxon>Fungi</taxon>
        <taxon>Fungi incertae sedis</taxon>
        <taxon>Zoopagomycota</taxon>
        <taxon>Entomophthoromycotina</taxon>
        <taxon>Entomophthoromycetes</taxon>
        <taxon>Entomophthorales</taxon>
        <taxon>Entomophthoraceae</taxon>
        <taxon>Entomophthora</taxon>
    </lineage>
</organism>
<name>A0ACC2UK60_9FUNG</name>
<gene>
    <name evidence="1" type="ORF">DSO57_1032884</name>
</gene>
<evidence type="ECO:0000313" key="1">
    <source>
        <dbReference type="EMBL" id="KAJ9087489.1"/>
    </source>
</evidence>
<dbReference type="EMBL" id="QTSX02000251">
    <property type="protein sequence ID" value="KAJ9087489.1"/>
    <property type="molecule type" value="Genomic_DNA"/>
</dbReference>
<reference evidence="1" key="1">
    <citation type="submission" date="2022-04" db="EMBL/GenBank/DDBJ databases">
        <title>Genome of the entomopathogenic fungus Entomophthora muscae.</title>
        <authorList>
            <person name="Elya C."/>
            <person name="Lovett B.R."/>
            <person name="Lee E."/>
            <person name="Macias A.M."/>
            <person name="Hajek A.E."/>
            <person name="De Bivort B.L."/>
            <person name="Kasson M.T."/>
            <person name="De Fine Licht H.H."/>
            <person name="Stajich J.E."/>
        </authorList>
    </citation>
    <scope>NUCLEOTIDE SEQUENCE</scope>
    <source>
        <strain evidence="1">Berkeley</strain>
    </source>
</reference>
<protein>
    <submittedName>
        <fullName evidence="1">Uncharacterized protein</fullName>
    </submittedName>
</protein>
<comment type="caution">
    <text evidence="1">The sequence shown here is derived from an EMBL/GenBank/DDBJ whole genome shotgun (WGS) entry which is preliminary data.</text>
</comment>
<keyword evidence="2" id="KW-1185">Reference proteome</keyword>
<accession>A0ACC2UK60</accession>
<dbReference type="Proteomes" id="UP001165960">
    <property type="component" value="Unassembled WGS sequence"/>
</dbReference>